<evidence type="ECO:0000313" key="2">
    <source>
        <dbReference type="Ensembl" id="ENSSANP00000086370.1"/>
    </source>
</evidence>
<keyword evidence="1" id="KW-0472">Membrane</keyword>
<proteinExistence type="predicted"/>
<organism evidence="2 3">
    <name type="scientific">Sinocyclocheilus anshuiensis</name>
    <dbReference type="NCBI Taxonomy" id="1608454"/>
    <lineage>
        <taxon>Eukaryota</taxon>
        <taxon>Metazoa</taxon>
        <taxon>Chordata</taxon>
        <taxon>Craniata</taxon>
        <taxon>Vertebrata</taxon>
        <taxon>Euteleostomi</taxon>
        <taxon>Actinopterygii</taxon>
        <taxon>Neopterygii</taxon>
        <taxon>Teleostei</taxon>
        <taxon>Ostariophysi</taxon>
        <taxon>Cypriniformes</taxon>
        <taxon>Cyprinidae</taxon>
        <taxon>Cyprininae</taxon>
        <taxon>Sinocyclocheilus</taxon>
    </lineage>
</organism>
<evidence type="ECO:0000256" key="1">
    <source>
        <dbReference type="SAM" id="Phobius"/>
    </source>
</evidence>
<keyword evidence="3" id="KW-1185">Reference proteome</keyword>
<accession>A0A671RSJ0</accession>
<dbReference type="Ensembl" id="ENSSANT00000091789.1">
    <property type="protein sequence ID" value="ENSSANP00000086370.1"/>
    <property type="gene ID" value="ENSSANG00000042829.1"/>
</dbReference>
<evidence type="ECO:0000313" key="3">
    <source>
        <dbReference type="Proteomes" id="UP000472260"/>
    </source>
</evidence>
<keyword evidence="1" id="KW-1133">Transmembrane helix</keyword>
<sequence length="74" mass="8232">MEGVCNCCGCSTLTVLCIGMLFLLMRMLKLSLSSMQKLVSQMKQDPQNADLKLQLRDLQAKITALSERQVRAAL</sequence>
<dbReference type="AlphaFoldDB" id="A0A671RSJ0"/>
<protein>
    <submittedName>
        <fullName evidence="2">Uncharacterized protein</fullName>
    </submittedName>
</protein>
<reference evidence="2" key="1">
    <citation type="submission" date="2025-08" db="UniProtKB">
        <authorList>
            <consortium name="Ensembl"/>
        </authorList>
    </citation>
    <scope>IDENTIFICATION</scope>
</reference>
<name>A0A671RSJ0_9TELE</name>
<reference evidence="2" key="2">
    <citation type="submission" date="2025-09" db="UniProtKB">
        <authorList>
            <consortium name="Ensembl"/>
        </authorList>
    </citation>
    <scope>IDENTIFICATION</scope>
</reference>
<dbReference type="Proteomes" id="UP000472260">
    <property type="component" value="Unassembled WGS sequence"/>
</dbReference>
<keyword evidence="1" id="KW-0812">Transmembrane</keyword>
<feature type="transmembrane region" description="Helical" evidence="1">
    <location>
        <begin position="12"/>
        <end position="28"/>
    </location>
</feature>